<dbReference type="GO" id="GO:0004807">
    <property type="term" value="F:triose-phosphate isomerase activity"/>
    <property type="evidence" value="ECO:0007669"/>
    <property type="project" value="UniProtKB-EC"/>
</dbReference>
<evidence type="ECO:0000256" key="1">
    <source>
        <dbReference type="ARBA" id="ARBA00004680"/>
    </source>
</evidence>
<dbReference type="FunFam" id="3.20.20.70:FF:000016">
    <property type="entry name" value="Triosephosphate isomerase"/>
    <property type="match status" value="1"/>
</dbReference>
<dbReference type="Gene3D" id="3.20.20.70">
    <property type="entry name" value="Aldolase class I"/>
    <property type="match status" value="1"/>
</dbReference>
<evidence type="ECO:0000256" key="2">
    <source>
        <dbReference type="ARBA" id="ARBA00011940"/>
    </source>
</evidence>
<dbReference type="GO" id="GO:0006096">
    <property type="term" value="P:glycolytic process"/>
    <property type="evidence" value="ECO:0007669"/>
    <property type="project" value="UniProtKB-KW"/>
</dbReference>
<evidence type="ECO:0000256" key="6">
    <source>
        <dbReference type="ARBA" id="ARBA00023235"/>
    </source>
</evidence>
<dbReference type="Pfam" id="PF00121">
    <property type="entry name" value="TIM"/>
    <property type="match status" value="1"/>
</dbReference>
<feature type="non-terminal residue" evidence="7">
    <location>
        <position position="1"/>
    </location>
</feature>
<dbReference type="InterPro" id="IPR035990">
    <property type="entry name" value="TIM_sf"/>
</dbReference>
<dbReference type="EMBL" id="UINC01001046">
    <property type="protein sequence ID" value="SUZ68864.1"/>
    <property type="molecule type" value="Genomic_DNA"/>
</dbReference>
<reference evidence="7" key="1">
    <citation type="submission" date="2018-05" db="EMBL/GenBank/DDBJ databases">
        <authorList>
            <person name="Lanie J.A."/>
            <person name="Ng W.-L."/>
            <person name="Kazmierczak K.M."/>
            <person name="Andrzejewski T.M."/>
            <person name="Davidsen T.M."/>
            <person name="Wayne K.J."/>
            <person name="Tettelin H."/>
            <person name="Glass J.I."/>
            <person name="Rusch D."/>
            <person name="Podicherti R."/>
            <person name="Tsui H.-C.T."/>
            <person name="Winkler M.E."/>
        </authorList>
    </citation>
    <scope>NUCLEOTIDE SEQUENCE</scope>
</reference>
<gene>
    <name evidence="7" type="ORF">METZ01_LOCUS21718</name>
</gene>
<keyword evidence="3" id="KW-0312">Gluconeogenesis</keyword>
<sequence>VIAGNWKMHHGPSATRRFFSRFFGEFSPRFEGAEPTILIFPPAISLPTAAESRGGRPEIGLGIQNIHWESKGALTGEHSASMALAAGARFALVGHSERRHVFGETDAQVERKVAAAIRESLTPVVCVGETLDERRGGQVEEVIVRQLDAALLGVPEGAKKPILVAYEPVWAIGTGETATTDDVAEAHGILRRRLTEVRSDGFAQGVAILYGGSVKPDNAADLLAVADVDGVLVGAASLDPESFARIAESG</sequence>
<comment type="pathway">
    <text evidence="1">Carbohydrate degradation; glycolysis; D-glyceraldehyde 3-phosphate from glycerone phosphate: step 1/1.</text>
</comment>
<dbReference type="InterPro" id="IPR013785">
    <property type="entry name" value="Aldolase_TIM"/>
</dbReference>
<evidence type="ECO:0000256" key="3">
    <source>
        <dbReference type="ARBA" id="ARBA00022432"/>
    </source>
</evidence>
<accession>A0A381PQG7</accession>
<dbReference type="PANTHER" id="PTHR21139:SF42">
    <property type="entry name" value="TRIOSEPHOSPHATE ISOMERASE"/>
    <property type="match status" value="1"/>
</dbReference>
<dbReference type="PANTHER" id="PTHR21139">
    <property type="entry name" value="TRIOSEPHOSPHATE ISOMERASE"/>
    <property type="match status" value="1"/>
</dbReference>
<evidence type="ECO:0000256" key="4">
    <source>
        <dbReference type="ARBA" id="ARBA00022490"/>
    </source>
</evidence>
<evidence type="ECO:0000256" key="5">
    <source>
        <dbReference type="ARBA" id="ARBA00023152"/>
    </source>
</evidence>
<proteinExistence type="inferred from homology"/>
<dbReference type="GO" id="GO:0006094">
    <property type="term" value="P:gluconeogenesis"/>
    <property type="evidence" value="ECO:0007669"/>
    <property type="project" value="UniProtKB-KW"/>
</dbReference>
<dbReference type="GO" id="GO:0046166">
    <property type="term" value="P:glyceraldehyde-3-phosphate biosynthetic process"/>
    <property type="evidence" value="ECO:0007669"/>
    <property type="project" value="TreeGrafter"/>
</dbReference>
<keyword evidence="6" id="KW-0413">Isomerase</keyword>
<dbReference type="InterPro" id="IPR020861">
    <property type="entry name" value="Triosephosphate_isomerase_AS"/>
</dbReference>
<dbReference type="HAMAP" id="MF_00147_B">
    <property type="entry name" value="TIM_B"/>
    <property type="match status" value="1"/>
</dbReference>
<keyword evidence="5" id="KW-0324">Glycolysis</keyword>
<organism evidence="7">
    <name type="scientific">marine metagenome</name>
    <dbReference type="NCBI Taxonomy" id="408172"/>
    <lineage>
        <taxon>unclassified sequences</taxon>
        <taxon>metagenomes</taxon>
        <taxon>ecological metagenomes</taxon>
    </lineage>
</organism>
<keyword evidence="4" id="KW-0963">Cytoplasm</keyword>
<evidence type="ECO:0000313" key="7">
    <source>
        <dbReference type="EMBL" id="SUZ68864.1"/>
    </source>
</evidence>
<dbReference type="CDD" id="cd00311">
    <property type="entry name" value="TIM"/>
    <property type="match status" value="1"/>
</dbReference>
<dbReference type="AlphaFoldDB" id="A0A381PQG7"/>
<dbReference type="InterPro" id="IPR000652">
    <property type="entry name" value="Triosephosphate_isomerase"/>
</dbReference>
<dbReference type="NCBIfam" id="TIGR00419">
    <property type="entry name" value="tim"/>
    <property type="match status" value="1"/>
</dbReference>
<dbReference type="GO" id="GO:0005829">
    <property type="term" value="C:cytosol"/>
    <property type="evidence" value="ECO:0007669"/>
    <property type="project" value="TreeGrafter"/>
</dbReference>
<protein>
    <recommendedName>
        <fullName evidence="2">triose-phosphate isomerase</fullName>
        <ecNumber evidence="2">5.3.1.1</ecNumber>
    </recommendedName>
</protein>
<name>A0A381PQG7_9ZZZZ</name>
<dbReference type="SUPFAM" id="SSF51351">
    <property type="entry name" value="Triosephosphate isomerase (TIM)"/>
    <property type="match status" value="1"/>
</dbReference>
<dbReference type="PROSITE" id="PS00171">
    <property type="entry name" value="TIM_1"/>
    <property type="match status" value="1"/>
</dbReference>
<dbReference type="GO" id="GO:0019563">
    <property type="term" value="P:glycerol catabolic process"/>
    <property type="evidence" value="ECO:0007669"/>
    <property type="project" value="TreeGrafter"/>
</dbReference>
<dbReference type="PROSITE" id="PS51440">
    <property type="entry name" value="TIM_2"/>
    <property type="match status" value="1"/>
</dbReference>
<dbReference type="EC" id="5.3.1.1" evidence="2"/>
<dbReference type="InterPro" id="IPR022896">
    <property type="entry name" value="TrioseP_Isoase_bac/euk"/>
</dbReference>